<feature type="compositionally biased region" description="Basic residues" evidence="1">
    <location>
        <begin position="142"/>
        <end position="151"/>
    </location>
</feature>
<gene>
    <name evidence="2" type="ORF">WN55_01205</name>
</gene>
<evidence type="ECO:0000313" key="2">
    <source>
        <dbReference type="EMBL" id="KZC03945.1"/>
    </source>
</evidence>
<sequence>SFGLEVCTTVLSIVHSLQAEFGGKLVNSEFGLKVRTIVLSIAGCLQTEFGGKLVNSVLHFNPQPNYSTSSIYLYKHQTPRKHAKKQFPSIHGIFVSTDPHIPKRTQKKIPKPLLSEQNRSLHPQKKRGELVGSEERFANRRSASKSTKKPHPPGIGGSEPRELKDVRPKVEGSIVSS</sequence>
<organism evidence="2 3">
    <name type="scientific">Dufourea novaeangliae</name>
    <name type="common">Sweat bee</name>
    <dbReference type="NCBI Taxonomy" id="178035"/>
    <lineage>
        <taxon>Eukaryota</taxon>
        <taxon>Metazoa</taxon>
        <taxon>Ecdysozoa</taxon>
        <taxon>Arthropoda</taxon>
        <taxon>Hexapoda</taxon>
        <taxon>Insecta</taxon>
        <taxon>Pterygota</taxon>
        <taxon>Neoptera</taxon>
        <taxon>Endopterygota</taxon>
        <taxon>Hymenoptera</taxon>
        <taxon>Apocrita</taxon>
        <taxon>Aculeata</taxon>
        <taxon>Apoidea</taxon>
        <taxon>Anthophila</taxon>
        <taxon>Halictidae</taxon>
        <taxon>Rophitinae</taxon>
        <taxon>Dufourea</taxon>
    </lineage>
</organism>
<evidence type="ECO:0000313" key="3">
    <source>
        <dbReference type="Proteomes" id="UP000076502"/>
    </source>
</evidence>
<accession>A0A154NW77</accession>
<feature type="compositionally biased region" description="Basic and acidic residues" evidence="1">
    <location>
        <begin position="159"/>
        <end position="170"/>
    </location>
</feature>
<name>A0A154NW77_DUFNO</name>
<feature type="non-terminal residue" evidence="2">
    <location>
        <position position="1"/>
    </location>
</feature>
<protein>
    <submittedName>
        <fullName evidence="2">Uncharacterized protein</fullName>
    </submittedName>
</protein>
<reference evidence="2 3" key="1">
    <citation type="submission" date="2015-07" db="EMBL/GenBank/DDBJ databases">
        <title>The genome of Dufourea novaeangliae.</title>
        <authorList>
            <person name="Pan H."/>
            <person name="Kapheim K."/>
        </authorList>
    </citation>
    <scope>NUCLEOTIDE SEQUENCE [LARGE SCALE GENOMIC DNA]</scope>
    <source>
        <strain evidence="2">0120121106</strain>
        <tissue evidence="2">Whole body</tissue>
    </source>
</reference>
<feature type="region of interest" description="Disordered" evidence="1">
    <location>
        <begin position="95"/>
        <end position="177"/>
    </location>
</feature>
<dbReference type="Proteomes" id="UP000076502">
    <property type="component" value="Unassembled WGS sequence"/>
</dbReference>
<feature type="compositionally biased region" description="Basic and acidic residues" evidence="1">
    <location>
        <begin position="126"/>
        <end position="138"/>
    </location>
</feature>
<dbReference type="AlphaFoldDB" id="A0A154NW77"/>
<proteinExistence type="predicted"/>
<evidence type="ECO:0000256" key="1">
    <source>
        <dbReference type="SAM" id="MobiDB-lite"/>
    </source>
</evidence>
<dbReference type="EMBL" id="KQ434773">
    <property type="protein sequence ID" value="KZC03945.1"/>
    <property type="molecule type" value="Genomic_DNA"/>
</dbReference>
<keyword evidence="3" id="KW-1185">Reference proteome</keyword>